<dbReference type="Proteomes" id="UP000509579">
    <property type="component" value="Chromosome"/>
</dbReference>
<feature type="signal peptide" evidence="1">
    <location>
        <begin position="1"/>
        <end position="23"/>
    </location>
</feature>
<organism evidence="2 3">
    <name type="scientific">Comamonas antarctica</name>
    <dbReference type="NCBI Taxonomy" id="2743470"/>
    <lineage>
        <taxon>Bacteria</taxon>
        <taxon>Pseudomonadati</taxon>
        <taxon>Pseudomonadota</taxon>
        <taxon>Betaproteobacteria</taxon>
        <taxon>Burkholderiales</taxon>
        <taxon>Comamonadaceae</taxon>
        <taxon>Comamonas</taxon>
    </lineage>
</organism>
<dbReference type="InterPro" id="IPR053196">
    <property type="entry name" value="Lipoprotein_YbaY-like"/>
</dbReference>
<proteinExistence type="predicted"/>
<dbReference type="Pfam" id="PF09619">
    <property type="entry name" value="YscW"/>
    <property type="match status" value="1"/>
</dbReference>
<sequence>MIANITPRRAVLASIMSAAALLAACANTDRTPAPQANAIVGTVDLTQPMMVPPQSTLIVELHEISSVGAPARVVGQTALQIENLKPPYKFMLPTNAAPINADAEYRVNARITLGNQTTYASDTAYPVLTRGAGRTAHLSLVRVAP</sequence>
<evidence type="ECO:0000256" key="1">
    <source>
        <dbReference type="SAM" id="SignalP"/>
    </source>
</evidence>
<feature type="chain" id="PRO_5026839654" evidence="1">
    <location>
        <begin position="24"/>
        <end position="145"/>
    </location>
</feature>
<protein>
    <submittedName>
        <fullName evidence="2">YbaY family lipoprotein</fullName>
    </submittedName>
</protein>
<keyword evidence="1" id="KW-0732">Signal</keyword>
<dbReference type="KEGG" id="aant:HUK68_07720"/>
<dbReference type="InterPro" id="IPR039366">
    <property type="entry name" value="Pilotin"/>
</dbReference>
<keyword evidence="3" id="KW-1185">Reference proteome</keyword>
<accession>A0A6N1X4H6</accession>
<gene>
    <name evidence="2" type="ORF">HUK68_07720</name>
</gene>
<dbReference type="PANTHER" id="PTHR38013:SF1">
    <property type="entry name" value="GLYCOPROTEIN_POLYSACCHARIDE METABOLISM"/>
    <property type="match status" value="1"/>
</dbReference>
<dbReference type="PANTHER" id="PTHR38013">
    <property type="entry name" value="GLYCOPROTEIN/POLYSACCHARIDE METABOLISM"/>
    <property type="match status" value="1"/>
</dbReference>
<dbReference type="RefSeq" id="WP_175503663.1">
    <property type="nucleotide sequence ID" value="NZ_CAURQT010000021.1"/>
</dbReference>
<keyword evidence="2" id="KW-0449">Lipoprotein</keyword>
<name>A0A6N1X4H6_9BURK</name>
<reference evidence="2 3" key="1">
    <citation type="submission" date="2020-06" db="EMBL/GenBank/DDBJ databases">
        <title>Acidovorax antarctica sp. nov., isolated from Corinth ice sheet soil, Antarctic Fields Peninsula.</title>
        <authorList>
            <person name="Xu Q."/>
            <person name="Peng F."/>
        </authorList>
    </citation>
    <scope>NUCLEOTIDE SEQUENCE [LARGE SCALE GENOMIC DNA]</scope>
    <source>
        <strain evidence="2 3">16-35-5</strain>
    </source>
</reference>
<evidence type="ECO:0000313" key="3">
    <source>
        <dbReference type="Proteomes" id="UP000509579"/>
    </source>
</evidence>
<dbReference type="AlphaFoldDB" id="A0A6N1X4H6"/>
<dbReference type="EMBL" id="CP054840">
    <property type="protein sequence ID" value="QKV52786.1"/>
    <property type="molecule type" value="Genomic_DNA"/>
</dbReference>
<evidence type="ECO:0000313" key="2">
    <source>
        <dbReference type="EMBL" id="QKV52786.1"/>
    </source>
</evidence>